<dbReference type="GO" id="GO:0046677">
    <property type="term" value="P:response to antibiotic"/>
    <property type="evidence" value="ECO:0007669"/>
    <property type="project" value="UniProtKB-KW"/>
</dbReference>
<comment type="similarity">
    <text evidence="6">Belongs to the ABC-2 integral membrane protein family.</text>
</comment>
<feature type="transmembrane region" description="Helical" evidence="6">
    <location>
        <begin position="105"/>
        <end position="132"/>
    </location>
</feature>
<comment type="caution">
    <text evidence="8">The sequence shown here is derived from an EMBL/GenBank/DDBJ whole genome shotgun (WGS) entry which is preliminary data.</text>
</comment>
<keyword evidence="3 6" id="KW-1133">Transmembrane helix</keyword>
<dbReference type="EMBL" id="JAEMNV010000011">
    <property type="protein sequence ID" value="MBJ8342427.1"/>
    <property type="molecule type" value="Genomic_DNA"/>
</dbReference>
<dbReference type="InterPro" id="IPR000412">
    <property type="entry name" value="ABC_2_transport"/>
</dbReference>
<gene>
    <name evidence="8" type="ORF">JGU71_26395</name>
</gene>
<keyword evidence="6" id="KW-1003">Cell membrane</keyword>
<evidence type="ECO:0000313" key="8">
    <source>
        <dbReference type="EMBL" id="MBJ8342427.1"/>
    </source>
</evidence>
<feature type="transmembrane region" description="Helical" evidence="6">
    <location>
        <begin position="29"/>
        <end position="46"/>
    </location>
</feature>
<proteinExistence type="inferred from homology"/>
<protein>
    <recommendedName>
        <fullName evidence="6">Transport permease protein</fullName>
    </recommendedName>
</protein>
<dbReference type="AlphaFoldDB" id="A0A934NWE0"/>
<keyword evidence="2 6" id="KW-0812">Transmembrane</keyword>
<organism evidence="8 9">
    <name type="scientific">Antrihabitans stalagmiti</name>
    <dbReference type="NCBI Taxonomy" id="2799499"/>
    <lineage>
        <taxon>Bacteria</taxon>
        <taxon>Bacillati</taxon>
        <taxon>Actinomycetota</taxon>
        <taxon>Actinomycetes</taxon>
        <taxon>Mycobacteriales</taxon>
        <taxon>Nocardiaceae</taxon>
        <taxon>Antrihabitans</taxon>
    </lineage>
</organism>
<dbReference type="PANTHER" id="PTHR43229:SF2">
    <property type="entry name" value="NODULATION PROTEIN J"/>
    <property type="match status" value="1"/>
</dbReference>
<feature type="transmembrane region" description="Helical" evidence="6">
    <location>
        <begin position="174"/>
        <end position="192"/>
    </location>
</feature>
<dbReference type="PROSITE" id="PS51012">
    <property type="entry name" value="ABC_TM2"/>
    <property type="match status" value="1"/>
</dbReference>
<feature type="transmembrane region" description="Helical" evidence="6">
    <location>
        <begin position="58"/>
        <end position="85"/>
    </location>
</feature>
<evidence type="ECO:0000256" key="3">
    <source>
        <dbReference type="ARBA" id="ARBA00022989"/>
    </source>
</evidence>
<dbReference type="InterPro" id="IPR013525">
    <property type="entry name" value="ABC2_TM"/>
</dbReference>
<evidence type="ECO:0000256" key="1">
    <source>
        <dbReference type="ARBA" id="ARBA00004141"/>
    </source>
</evidence>
<comment type="subcellular location">
    <subcellularLocation>
        <location evidence="6">Cell membrane</location>
        <topology evidence="6">Multi-pass membrane protein</topology>
    </subcellularLocation>
    <subcellularLocation>
        <location evidence="1">Membrane</location>
        <topology evidence="1">Multi-pass membrane protein</topology>
    </subcellularLocation>
</comment>
<dbReference type="GO" id="GO:0140359">
    <property type="term" value="F:ABC-type transporter activity"/>
    <property type="evidence" value="ECO:0007669"/>
    <property type="project" value="InterPro"/>
</dbReference>
<sequence length="283" mass="30241">MNTRANAVRAGFSRGWIEFKQTFTNGQDISNYLIFPIISLIVMILMRNSDAPGTTYSLALLTLPSVLGMNVVFSGLMGAAATLIVGREDGTLLRAKALPHGIIGYLVGVVVYLAGTTVVTVAVVFVPGLLIFDGLEINSAAAWFGLVAIIALGFAATLPLGAIIGSLGNNPANMGLLFLPVMAMVGVSGIFYPITSLPGWLQVIGQLLPMYWVGLGMRSVLLPDAMASVEIGESWRTLEMVGMLGLWAVVGFVLAPAVMRRMARRESGSNLAERRQRIMQRVQ</sequence>
<accession>A0A934NWE0</accession>
<keyword evidence="9" id="KW-1185">Reference proteome</keyword>
<evidence type="ECO:0000256" key="5">
    <source>
        <dbReference type="ARBA" id="ARBA00023251"/>
    </source>
</evidence>
<feature type="domain" description="ABC transmembrane type-2" evidence="7">
    <location>
        <begin position="27"/>
        <end position="262"/>
    </location>
</feature>
<evidence type="ECO:0000259" key="7">
    <source>
        <dbReference type="PROSITE" id="PS51012"/>
    </source>
</evidence>
<evidence type="ECO:0000256" key="2">
    <source>
        <dbReference type="ARBA" id="ARBA00022692"/>
    </source>
</evidence>
<dbReference type="PIRSF" id="PIRSF006648">
    <property type="entry name" value="DrrB"/>
    <property type="match status" value="1"/>
</dbReference>
<dbReference type="Pfam" id="PF01061">
    <property type="entry name" value="ABC2_membrane"/>
    <property type="match status" value="1"/>
</dbReference>
<evidence type="ECO:0000256" key="6">
    <source>
        <dbReference type="RuleBase" id="RU361157"/>
    </source>
</evidence>
<keyword evidence="4 6" id="KW-0472">Membrane</keyword>
<dbReference type="Proteomes" id="UP000655868">
    <property type="component" value="Unassembled WGS sequence"/>
</dbReference>
<name>A0A934NWE0_9NOCA</name>
<keyword evidence="6" id="KW-0813">Transport</keyword>
<dbReference type="PANTHER" id="PTHR43229">
    <property type="entry name" value="NODULATION PROTEIN J"/>
    <property type="match status" value="1"/>
</dbReference>
<reference evidence="8" key="1">
    <citation type="submission" date="2020-12" db="EMBL/GenBank/DDBJ databases">
        <title>Antrihabitans popcorni sp. nov. and Antrihabitans auranticaus sp. nov., isolated from a larva cave.</title>
        <authorList>
            <person name="Lee S.D."/>
            <person name="Kim I.S."/>
        </authorList>
    </citation>
    <scope>NUCLEOTIDE SEQUENCE</scope>
    <source>
        <strain evidence="8">YC3-6</strain>
    </source>
</reference>
<evidence type="ECO:0000313" key="9">
    <source>
        <dbReference type="Proteomes" id="UP000655868"/>
    </source>
</evidence>
<evidence type="ECO:0000256" key="4">
    <source>
        <dbReference type="ARBA" id="ARBA00023136"/>
    </source>
</evidence>
<dbReference type="InterPro" id="IPR051784">
    <property type="entry name" value="Nod_factor_ABC_transporter"/>
</dbReference>
<dbReference type="RefSeq" id="WP_199707892.1">
    <property type="nucleotide sequence ID" value="NZ_JAEMNV010000011.1"/>
</dbReference>
<feature type="transmembrane region" description="Helical" evidence="6">
    <location>
        <begin position="240"/>
        <end position="259"/>
    </location>
</feature>
<dbReference type="InterPro" id="IPR047817">
    <property type="entry name" value="ABC2_TM_bact-type"/>
</dbReference>
<keyword evidence="5" id="KW-0046">Antibiotic resistance</keyword>
<dbReference type="GO" id="GO:0043190">
    <property type="term" value="C:ATP-binding cassette (ABC) transporter complex"/>
    <property type="evidence" value="ECO:0007669"/>
    <property type="project" value="InterPro"/>
</dbReference>
<feature type="transmembrane region" description="Helical" evidence="6">
    <location>
        <begin position="144"/>
        <end position="168"/>
    </location>
</feature>